<dbReference type="Proteomes" id="UP000229383">
    <property type="component" value="Unassembled WGS sequence"/>
</dbReference>
<dbReference type="AlphaFoldDB" id="A0A2H0TFL2"/>
<dbReference type="Pfam" id="PF17657">
    <property type="entry name" value="DNA_pol3_finger"/>
    <property type="match status" value="1"/>
</dbReference>
<keyword evidence="4" id="KW-0808">Transferase</keyword>
<dbReference type="InterPro" id="IPR011708">
    <property type="entry name" value="DNA_pol3_alpha_NTPase_dom"/>
</dbReference>
<dbReference type="CDD" id="cd12113">
    <property type="entry name" value="PHP_PolIIIA_DnaE3"/>
    <property type="match status" value="1"/>
</dbReference>
<accession>A0A2H0TFL2</accession>
<keyword evidence="7" id="KW-0239">DNA-directed DNA polymerase</keyword>
<dbReference type="CDD" id="cd04485">
    <property type="entry name" value="DnaE_OBF"/>
    <property type="match status" value="1"/>
</dbReference>
<dbReference type="EMBL" id="PFCN01000023">
    <property type="protein sequence ID" value="PIR70349.1"/>
    <property type="molecule type" value="Genomic_DNA"/>
</dbReference>
<evidence type="ECO:0000256" key="7">
    <source>
        <dbReference type="ARBA" id="ARBA00022932"/>
    </source>
</evidence>
<dbReference type="InterPro" id="IPR004805">
    <property type="entry name" value="DnaE2/DnaE/PolC"/>
</dbReference>
<dbReference type="NCBIfam" id="TIGR00594">
    <property type="entry name" value="polc"/>
    <property type="match status" value="1"/>
</dbReference>
<dbReference type="GO" id="GO:0008408">
    <property type="term" value="F:3'-5' exonuclease activity"/>
    <property type="evidence" value="ECO:0007669"/>
    <property type="project" value="InterPro"/>
</dbReference>
<evidence type="ECO:0000256" key="3">
    <source>
        <dbReference type="ARBA" id="ARBA00019114"/>
    </source>
</evidence>
<dbReference type="InterPro" id="IPR004013">
    <property type="entry name" value="PHP_dom"/>
</dbReference>
<dbReference type="Pfam" id="PF01336">
    <property type="entry name" value="tRNA_anti-codon"/>
    <property type="match status" value="1"/>
</dbReference>
<feature type="domain" description="Polymerase/histidinol phosphatase N-terminal" evidence="9">
    <location>
        <begin position="4"/>
        <end position="71"/>
    </location>
</feature>
<evidence type="ECO:0000313" key="10">
    <source>
        <dbReference type="EMBL" id="PIR70349.1"/>
    </source>
</evidence>
<keyword evidence="6" id="KW-0235">DNA replication</keyword>
<dbReference type="EC" id="2.7.7.7" evidence="2"/>
<evidence type="ECO:0000256" key="4">
    <source>
        <dbReference type="ARBA" id="ARBA00022679"/>
    </source>
</evidence>
<dbReference type="Gene3D" id="3.20.20.140">
    <property type="entry name" value="Metal-dependent hydrolases"/>
    <property type="match status" value="1"/>
</dbReference>
<dbReference type="GO" id="GO:0005737">
    <property type="term" value="C:cytoplasm"/>
    <property type="evidence" value="ECO:0007669"/>
    <property type="project" value="UniProtKB-SubCell"/>
</dbReference>
<evidence type="ECO:0000256" key="5">
    <source>
        <dbReference type="ARBA" id="ARBA00022695"/>
    </source>
</evidence>
<organism evidence="10 11">
    <name type="scientific">Candidatus Niyogibacteria bacterium CG10_big_fil_rev_8_21_14_0_10_42_19</name>
    <dbReference type="NCBI Taxonomy" id="1974725"/>
    <lineage>
        <taxon>Bacteria</taxon>
        <taxon>Candidatus Niyogiibacteriota</taxon>
    </lineage>
</organism>
<evidence type="ECO:0000259" key="9">
    <source>
        <dbReference type="SMART" id="SM00481"/>
    </source>
</evidence>
<dbReference type="InterPro" id="IPR004365">
    <property type="entry name" value="NA-bd_OB_tRNA"/>
</dbReference>
<dbReference type="InterPro" id="IPR040982">
    <property type="entry name" value="DNA_pol3_finger"/>
</dbReference>
<comment type="caution">
    <text evidence="10">The sequence shown here is derived from an EMBL/GenBank/DDBJ whole genome shotgun (WGS) entry which is preliminary data.</text>
</comment>
<dbReference type="Pfam" id="PF07733">
    <property type="entry name" value="DNA_pol3_alpha"/>
    <property type="match status" value="1"/>
</dbReference>
<dbReference type="InterPro" id="IPR041931">
    <property type="entry name" value="DNA_pol3_alpha_thumb_dom"/>
</dbReference>
<dbReference type="SMART" id="SM00481">
    <property type="entry name" value="POLIIIAc"/>
    <property type="match status" value="1"/>
</dbReference>
<comment type="catalytic activity">
    <reaction evidence="8">
        <text>DNA(n) + a 2'-deoxyribonucleoside 5'-triphosphate = DNA(n+1) + diphosphate</text>
        <dbReference type="Rhea" id="RHEA:22508"/>
        <dbReference type="Rhea" id="RHEA-COMP:17339"/>
        <dbReference type="Rhea" id="RHEA-COMP:17340"/>
        <dbReference type="ChEBI" id="CHEBI:33019"/>
        <dbReference type="ChEBI" id="CHEBI:61560"/>
        <dbReference type="ChEBI" id="CHEBI:173112"/>
        <dbReference type="EC" id="2.7.7.7"/>
    </reaction>
</comment>
<dbReference type="PANTHER" id="PTHR32294:SF0">
    <property type="entry name" value="DNA POLYMERASE III SUBUNIT ALPHA"/>
    <property type="match status" value="1"/>
</dbReference>
<evidence type="ECO:0000313" key="11">
    <source>
        <dbReference type="Proteomes" id="UP000229383"/>
    </source>
</evidence>
<dbReference type="NCBIfam" id="NF004226">
    <property type="entry name" value="PRK05673.1"/>
    <property type="match status" value="1"/>
</dbReference>
<evidence type="ECO:0000256" key="6">
    <source>
        <dbReference type="ARBA" id="ARBA00022705"/>
    </source>
</evidence>
<dbReference type="Gene3D" id="1.10.10.1600">
    <property type="entry name" value="Bacterial DNA polymerase III alpha subunit, thumb domain"/>
    <property type="match status" value="1"/>
</dbReference>
<dbReference type="GO" id="GO:0003676">
    <property type="term" value="F:nucleic acid binding"/>
    <property type="evidence" value="ECO:0007669"/>
    <property type="project" value="InterPro"/>
</dbReference>
<evidence type="ECO:0000256" key="1">
    <source>
        <dbReference type="ARBA" id="ARBA00004496"/>
    </source>
</evidence>
<name>A0A2H0TFL2_9BACT</name>
<evidence type="ECO:0000256" key="2">
    <source>
        <dbReference type="ARBA" id="ARBA00012417"/>
    </source>
</evidence>
<dbReference type="Pfam" id="PF14579">
    <property type="entry name" value="HHH_6"/>
    <property type="match status" value="1"/>
</dbReference>
<dbReference type="InterPro" id="IPR016195">
    <property type="entry name" value="Pol/histidinol_Pase-like"/>
</dbReference>
<reference evidence="11" key="1">
    <citation type="submission" date="2017-09" db="EMBL/GenBank/DDBJ databases">
        <title>Depth-based differentiation of microbial function through sediment-hosted aquifers and enrichment of novel symbionts in the deep terrestrial subsurface.</title>
        <authorList>
            <person name="Probst A.J."/>
            <person name="Ladd B."/>
            <person name="Jarett J.K."/>
            <person name="Geller-Mcgrath D.E."/>
            <person name="Sieber C.M.K."/>
            <person name="Emerson J.B."/>
            <person name="Anantharaman K."/>
            <person name="Thomas B.C."/>
            <person name="Malmstrom R."/>
            <person name="Stieglmeier M."/>
            <person name="Klingl A."/>
            <person name="Woyke T."/>
            <person name="Ryan C.M."/>
            <person name="Banfield J.F."/>
        </authorList>
    </citation>
    <scope>NUCLEOTIDE SEQUENCE [LARGE SCALE GENOMIC DNA]</scope>
</reference>
<protein>
    <recommendedName>
        <fullName evidence="3">DNA polymerase III subunit alpha</fullName>
        <ecNumber evidence="2">2.7.7.7</ecNumber>
    </recommendedName>
</protein>
<dbReference type="NCBIfam" id="NF005298">
    <property type="entry name" value="PRK06826.1"/>
    <property type="match status" value="1"/>
</dbReference>
<dbReference type="SUPFAM" id="SSF89550">
    <property type="entry name" value="PHP domain-like"/>
    <property type="match status" value="1"/>
</dbReference>
<proteinExistence type="predicted"/>
<dbReference type="PANTHER" id="PTHR32294">
    <property type="entry name" value="DNA POLYMERASE III SUBUNIT ALPHA"/>
    <property type="match status" value="1"/>
</dbReference>
<dbReference type="GO" id="GO:0003887">
    <property type="term" value="F:DNA-directed DNA polymerase activity"/>
    <property type="evidence" value="ECO:0007669"/>
    <property type="project" value="UniProtKB-KW"/>
</dbReference>
<sequence>MSFVHLHTHSHYSLLDGLAKINELVEEAHRLGMPALALTDHGNLYGAIEFYKKSVSKGIKPIIGVEVYVAQRDIADKTAGIDDKRYHLTLLAETNEGYKNLLKLVTTSHLEGFYYKPRVDKKLLKEHAKGLIALSGCVSGEIPRALGDKKTDRAKALVNEYREIFGKNNFFIEISHHPNVPNHNETQKRLKALAEEMGVPLVATQDIHYLKKEDSSAQDILLAIQTNTKVGDSDRMTMKNDDFSLLSTEEMKSIFSDTPDAIKNTVAIADRVDVKLELGKIKLPFFEVPEGFNADTYIEKLAWEGLKKRFGDDPSEEVKKRLEYEIDVIKKTGFSSYLLIVQDFVNWAKSNGIVVGPGRGSAAGSLLSYSLNITNIDPVRHNLLFERFMNPERVSPPDIDIDFADTRRDEVIEYASQKYGRDHVAQIITFGTMAARAAVRDAGRATGFPYSFCDEIAKMIPFGNNLEEALESNPDLKTSYDSNADTKKLIDSARKLEGVARHASVHACGVVISKDPLNETIPLQYAVSRDPSVEGEKTIVTQYEMHAIEDLGLLKMDFLGLKNLSTIESTLNLIKKRTGLDINIDTIPLDDESVFALLSEGKTVGVFQLEGGGMTRYLVELGPTRFEDIIAMVALFRPGPMELIPRYIERKHGREPISYLHPKLKNILEPTYGVITYQEQLMQIAQEMAGFSLGEADLIRKAVGKKIKKLLDEQSEKFIQGVEKTMGSKTLGNKLWKFVEPFARYGFNKAHSAGYALVAYQTAYLKTHFPVEFLTSLLNSDEKDVDRINFLVKEANALGMQVLAPDINMSDAGFSPQPQTEGSLGVIRFGLRTIKNVGANVVDMIINERKTNGPYRTLAELLERLPTKDINKKSLEALIKSGAMDALGERNQMLENMENILLFHKEASRIKSQNQNSLFGSGSVKTYIPSLKLNEAQPAKNEERLRWEKELLGLYISGHPLDKYKKLLLSKTINIKKAKKLSDETPVILGGIVENIKKIITKKGEPMAFMRLLDLEDSIEVVIFPRTLKVYSEFIAEESGVVVKGKMSFRNNQPSIIADALKFLPG</sequence>
<dbReference type="InterPro" id="IPR003141">
    <property type="entry name" value="Pol/His_phosphatase_N"/>
</dbReference>
<comment type="subcellular location">
    <subcellularLocation>
        <location evidence="1">Cytoplasm</location>
    </subcellularLocation>
</comment>
<dbReference type="Pfam" id="PF02811">
    <property type="entry name" value="PHP"/>
    <property type="match status" value="1"/>
</dbReference>
<dbReference type="GO" id="GO:0006260">
    <property type="term" value="P:DNA replication"/>
    <property type="evidence" value="ECO:0007669"/>
    <property type="project" value="UniProtKB-KW"/>
</dbReference>
<gene>
    <name evidence="10" type="ORF">COU46_01920</name>
</gene>
<evidence type="ECO:0000256" key="8">
    <source>
        <dbReference type="ARBA" id="ARBA00049244"/>
    </source>
</evidence>
<keyword evidence="5" id="KW-0548">Nucleotidyltransferase</keyword>
<dbReference type="Gene3D" id="1.10.150.870">
    <property type="match status" value="1"/>
</dbReference>
<dbReference type="InterPro" id="IPR029460">
    <property type="entry name" value="DNAPol_HHH"/>
</dbReference>